<dbReference type="PROSITE" id="PS00893">
    <property type="entry name" value="NUDIX_BOX"/>
    <property type="match status" value="1"/>
</dbReference>
<gene>
    <name evidence="3" type="ORF">HHK36_007685</name>
</gene>
<reference evidence="3 4" key="1">
    <citation type="submission" date="2020-04" db="EMBL/GenBank/DDBJ databases">
        <title>Plant Genome Project.</title>
        <authorList>
            <person name="Zhang R.-G."/>
        </authorList>
    </citation>
    <scope>NUCLEOTIDE SEQUENCE [LARGE SCALE GENOMIC DNA]</scope>
    <source>
        <strain evidence="3">YNK0</strain>
        <tissue evidence="3">Leaf</tissue>
    </source>
</reference>
<evidence type="ECO:0000313" key="4">
    <source>
        <dbReference type="Proteomes" id="UP000655225"/>
    </source>
</evidence>
<dbReference type="PANTHER" id="PTHR33919:SF9">
    <property type="entry name" value="RIBOSOME BIOGENESIS NEP1-LIKE PROTEIN"/>
    <property type="match status" value="1"/>
</dbReference>
<dbReference type="OrthoDB" id="2013913at2759"/>
<dbReference type="GO" id="GO:0016462">
    <property type="term" value="F:pyrophosphatase activity"/>
    <property type="evidence" value="ECO:0007669"/>
    <property type="project" value="InterPro"/>
</dbReference>
<proteinExistence type="predicted"/>
<evidence type="ECO:0000313" key="3">
    <source>
        <dbReference type="EMBL" id="KAF8408529.1"/>
    </source>
</evidence>
<organism evidence="3 4">
    <name type="scientific">Tetracentron sinense</name>
    <name type="common">Spur-leaf</name>
    <dbReference type="NCBI Taxonomy" id="13715"/>
    <lineage>
        <taxon>Eukaryota</taxon>
        <taxon>Viridiplantae</taxon>
        <taxon>Streptophyta</taxon>
        <taxon>Embryophyta</taxon>
        <taxon>Tracheophyta</taxon>
        <taxon>Spermatophyta</taxon>
        <taxon>Magnoliopsida</taxon>
        <taxon>Trochodendrales</taxon>
        <taxon>Trochodendraceae</taxon>
        <taxon>Tetracentron</taxon>
    </lineage>
</organism>
<dbReference type="EMBL" id="JABCRI010000004">
    <property type="protein sequence ID" value="KAF8408529.1"/>
    <property type="molecule type" value="Genomic_DNA"/>
</dbReference>
<sequence>MRVTADVDGATSLQYTRLFIMSSLQARTGRQRQRYQDQFRLVAGLEKDVEDHSCDLESRLKVLMISSPNRDDLGGWEDDETVLEAACREALEEAGVKGILDLISSFGLCFVPQLLSKNDAIDDVPPFHKQKSLVPLGRMVPILNLEENPLGVWEFRSKSRQDSCSLEGGCRGYMFALEVTEELETWPEQDNHDRKWLTVREAIGLCRYEWMRIALGIFLGVMSEDRKDETTEELVGHPSMPVPDDITEHEILSPNCLVKSSGTQHLDESLNCSVLGNDRMPEVMTWQPEFASRGTSYWRSMLCRLGGRQSFATSTTPKMKHFVAMADVAQAEEHTKTRSSVKGEFAPVYVALGMVVLALSIGAHTAKQQLMHSPAVHVSKKKREIMVEVEDPDHVVDEADKFINKSFFRKVAHIQEYDHLDHASIRADPFTRPRNAETLKSVGVDPSHH</sequence>
<dbReference type="InterPro" id="IPR015797">
    <property type="entry name" value="NUDIX_hydrolase-like_dom_sf"/>
</dbReference>
<dbReference type="Gene3D" id="3.90.79.10">
    <property type="entry name" value="Nucleoside Triphosphate Pyrophosphohydrolase"/>
    <property type="match status" value="2"/>
</dbReference>
<keyword evidence="4" id="KW-1185">Reference proteome</keyword>
<dbReference type="CDD" id="cd04666">
    <property type="entry name" value="NUDIX_DIPP2_like_Nudt4"/>
    <property type="match status" value="1"/>
</dbReference>
<dbReference type="InterPro" id="IPR000086">
    <property type="entry name" value="NUDIX_hydrolase_dom"/>
</dbReference>
<accession>A0A835DQ24</accession>
<feature type="domain" description="Nudix hydrolase" evidence="2">
    <location>
        <begin position="5"/>
        <end position="219"/>
    </location>
</feature>
<name>A0A835DQ24_TETSI</name>
<evidence type="ECO:0000259" key="2">
    <source>
        <dbReference type="PROSITE" id="PS51462"/>
    </source>
</evidence>
<dbReference type="SUPFAM" id="SSF55811">
    <property type="entry name" value="Nudix"/>
    <property type="match status" value="1"/>
</dbReference>
<dbReference type="Proteomes" id="UP000655225">
    <property type="component" value="Unassembled WGS sequence"/>
</dbReference>
<dbReference type="PANTHER" id="PTHR33919">
    <property type="entry name" value="OS09G0127700 PROTEIN"/>
    <property type="match status" value="1"/>
</dbReference>
<keyword evidence="1" id="KW-0378">Hydrolase</keyword>
<dbReference type="InterPro" id="IPR020084">
    <property type="entry name" value="NUDIX_hydrolase_CS"/>
</dbReference>
<dbReference type="InterPro" id="IPR047198">
    <property type="entry name" value="DDP-like_NUDIX"/>
</dbReference>
<protein>
    <recommendedName>
        <fullName evidence="2">Nudix hydrolase domain-containing protein</fullName>
    </recommendedName>
</protein>
<evidence type="ECO:0000256" key="1">
    <source>
        <dbReference type="ARBA" id="ARBA00022801"/>
    </source>
</evidence>
<comment type="caution">
    <text evidence="3">The sequence shown here is derived from an EMBL/GenBank/DDBJ whole genome shotgun (WGS) entry which is preliminary data.</text>
</comment>
<dbReference type="PROSITE" id="PS51462">
    <property type="entry name" value="NUDIX"/>
    <property type="match status" value="1"/>
</dbReference>
<dbReference type="AlphaFoldDB" id="A0A835DQ24"/>